<dbReference type="AlphaFoldDB" id="A0A834HPB2"/>
<feature type="region of interest" description="Disordered" evidence="1">
    <location>
        <begin position="1"/>
        <end position="22"/>
    </location>
</feature>
<dbReference type="EMBL" id="JAACXV010014634">
    <property type="protein sequence ID" value="KAF7265268.1"/>
    <property type="molecule type" value="Genomic_DNA"/>
</dbReference>
<proteinExistence type="predicted"/>
<accession>A0A834HPB2</accession>
<comment type="caution">
    <text evidence="2">The sequence shown here is derived from an EMBL/GenBank/DDBJ whole genome shotgun (WGS) entry which is preliminary data.</text>
</comment>
<reference evidence="2" key="1">
    <citation type="submission" date="2020-08" db="EMBL/GenBank/DDBJ databases">
        <title>Genome sequencing and assembly of the red palm weevil Rhynchophorus ferrugineus.</title>
        <authorList>
            <person name="Dias G.B."/>
            <person name="Bergman C.M."/>
            <person name="Manee M."/>
        </authorList>
    </citation>
    <scope>NUCLEOTIDE SEQUENCE</scope>
    <source>
        <strain evidence="2">AA-2017</strain>
        <tissue evidence="2">Whole larva</tissue>
    </source>
</reference>
<protein>
    <submittedName>
        <fullName evidence="2">Uncharacterized protein</fullName>
    </submittedName>
</protein>
<evidence type="ECO:0000313" key="3">
    <source>
        <dbReference type="Proteomes" id="UP000625711"/>
    </source>
</evidence>
<evidence type="ECO:0000313" key="2">
    <source>
        <dbReference type="EMBL" id="KAF7265268.1"/>
    </source>
</evidence>
<organism evidence="2 3">
    <name type="scientific">Rhynchophorus ferrugineus</name>
    <name type="common">Red palm weevil</name>
    <name type="synonym">Curculio ferrugineus</name>
    <dbReference type="NCBI Taxonomy" id="354439"/>
    <lineage>
        <taxon>Eukaryota</taxon>
        <taxon>Metazoa</taxon>
        <taxon>Ecdysozoa</taxon>
        <taxon>Arthropoda</taxon>
        <taxon>Hexapoda</taxon>
        <taxon>Insecta</taxon>
        <taxon>Pterygota</taxon>
        <taxon>Neoptera</taxon>
        <taxon>Endopterygota</taxon>
        <taxon>Coleoptera</taxon>
        <taxon>Polyphaga</taxon>
        <taxon>Cucujiformia</taxon>
        <taxon>Curculionidae</taxon>
        <taxon>Dryophthorinae</taxon>
        <taxon>Rhynchophorus</taxon>
    </lineage>
</organism>
<sequence length="105" mass="11920">MRIAKATTKKHTSSTGGSRRMVRPNQVTGYECVLVRMPPNVTDHRSTETCGAFNSDVIKSKSVRNYGKLGMVDSENTPLNLMIYILLKGHKRWETVVAYYRLDEL</sequence>
<gene>
    <name evidence="2" type="ORF">GWI33_021262</name>
</gene>
<dbReference type="Proteomes" id="UP000625711">
    <property type="component" value="Unassembled WGS sequence"/>
</dbReference>
<keyword evidence="3" id="KW-1185">Reference proteome</keyword>
<name>A0A834HPB2_RHYFE</name>
<evidence type="ECO:0000256" key="1">
    <source>
        <dbReference type="SAM" id="MobiDB-lite"/>
    </source>
</evidence>